<dbReference type="Proteomes" id="UP000245876">
    <property type="component" value="Unassembled WGS sequence"/>
</dbReference>
<keyword evidence="1" id="KW-0472">Membrane</keyword>
<dbReference type="EMBL" id="QFFM01000007">
    <property type="protein sequence ID" value="PWG66225.1"/>
    <property type="molecule type" value="Genomic_DNA"/>
</dbReference>
<dbReference type="OrthoDB" id="4981342at2"/>
<feature type="transmembrane region" description="Helical" evidence="1">
    <location>
        <begin position="20"/>
        <end position="38"/>
    </location>
</feature>
<keyword evidence="3" id="KW-1185">Reference proteome</keyword>
<organism evidence="2 3">
    <name type="scientific">Bifidobacterium callitrichidarum</name>
    <dbReference type="NCBI Taxonomy" id="2052941"/>
    <lineage>
        <taxon>Bacteria</taxon>
        <taxon>Bacillati</taxon>
        <taxon>Actinomycetota</taxon>
        <taxon>Actinomycetes</taxon>
        <taxon>Bifidobacteriales</taxon>
        <taxon>Bifidobacteriaceae</taxon>
        <taxon>Bifidobacterium</taxon>
    </lineage>
</organism>
<keyword evidence="1" id="KW-1133">Transmembrane helix</keyword>
<dbReference type="AlphaFoldDB" id="A0A2U2NAP7"/>
<accession>A0A2U2NAP7</accession>
<evidence type="ECO:0000313" key="3">
    <source>
        <dbReference type="Proteomes" id="UP000245876"/>
    </source>
</evidence>
<keyword evidence="1" id="KW-0812">Transmembrane</keyword>
<proteinExistence type="predicted"/>
<name>A0A2U2NAP7_9BIFI</name>
<evidence type="ECO:0000256" key="1">
    <source>
        <dbReference type="SAM" id="Phobius"/>
    </source>
</evidence>
<reference evidence="2 3" key="1">
    <citation type="journal article" date="2018" name="Int. J. Syst. Evol. Microbiol.">
        <title>Bifidobacterium callitrichidarum sp. nov. from the faeces of the emperor tamarin (Saguinus imperator).</title>
        <authorList>
            <person name="Modesto M."/>
            <person name="Michelini S."/>
            <person name="Sansosti M.C."/>
            <person name="De Filippo C."/>
            <person name="Cavalieri D."/>
            <person name="Qvirist L."/>
            <person name="Andlid T."/>
            <person name="Spiezio C."/>
            <person name="Sandri C."/>
            <person name="Pascarelli S."/>
            <person name="Sgorbati B."/>
            <person name="Mattarelli P."/>
        </authorList>
    </citation>
    <scope>NUCLEOTIDE SEQUENCE [LARGE SCALE GENOMIC DNA]</scope>
    <source>
        <strain evidence="2 3">TRI 5</strain>
    </source>
</reference>
<evidence type="ECO:0000313" key="2">
    <source>
        <dbReference type="EMBL" id="PWG66225.1"/>
    </source>
</evidence>
<dbReference type="RefSeq" id="WP_109056662.1">
    <property type="nucleotide sequence ID" value="NZ_QFFM01000007.1"/>
</dbReference>
<protein>
    <submittedName>
        <fullName evidence="2">Uncharacterized protein</fullName>
    </submittedName>
</protein>
<comment type="caution">
    <text evidence="2">The sequence shown here is derived from an EMBL/GenBank/DDBJ whole genome shotgun (WGS) entry which is preliminary data.</text>
</comment>
<sequence length="212" mass="22890">MGSASHNPGIGSGGLARMTTRILTIVIAVAALLALIPLGRMLQVRAAYADAAISSSDRWTNHCGIDTTADAAFAVDRTRTVMVNGEANPLLCTFRDPSAALEQLNRTADLSASRHHCVVPLTPLTWQCYAAWSKGVGAQDDPQIAAFFDIYENGADNDRIITELAAMQRRSTDGRLTDDQLSELAMLFPDYAPINRYVRTYADDTAASATIR</sequence>
<gene>
    <name evidence="2" type="ORF">DF196_04325</name>
</gene>